<dbReference type="KEGG" id="lck:HN018_13910"/>
<protein>
    <submittedName>
        <fullName evidence="2">Nuclear transport factor 2 family protein</fullName>
    </submittedName>
</protein>
<dbReference type="EMBL" id="CP053708">
    <property type="protein sequence ID" value="QKE90994.1"/>
    <property type="molecule type" value="Genomic_DNA"/>
</dbReference>
<gene>
    <name evidence="2" type="ORF">HN018_13910</name>
</gene>
<organism evidence="2 3">
    <name type="scientific">Lichenicola cladoniae</name>
    <dbReference type="NCBI Taxonomy" id="1484109"/>
    <lineage>
        <taxon>Bacteria</taxon>
        <taxon>Pseudomonadati</taxon>
        <taxon>Pseudomonadota</taxon>
        <taxon>Alphaproteobacteria</taxon>
        <taxon>Acetobacterales</taxon>
        <taxon>Acetobacteraceae</taxon>
        <taxon>Lichenicola</taxon>
    </lineage>
</organism>
<dbReference type="Proteomes" id="UP000500767">
    <property type="component" value="Chromosome"/>
</dbReference>
<dbReference type="InterPro" id="IPR032710">
    <property type="entry name" value="NTF2-like_dom_sf"/>
</dbReference>
<feature type="domain" description="SnoaL-like" evidence="1">
    <location>
        <begin position="1"/>
        <end position="46"/>
    </location>
</feature>
<name>A0A6M8HRB5_9PROT</name>
<proteinExistence type="predicted"/>
<reference evidence="2 3" key="1">
    <citation type="journal article" date="2014" name="World J. Microbiol. Biotechnol.">
        <title>Biodiversity and physiological characteristics of Antarctic and Arctic lichens-associated bacteria.</title>
        <authorList>
            <person name="Lee Y.M."/>
            <person name="Kim E.H."/>
            <person name="Lee H.K."/>
            <person name="Hong S.G."/>
        </authorList>
    </citation>
    <scope>NUCLEOTIDE SEQUENCE [LARGE SCALE GENOMIC DNA]</scope>
    <source>
        <strain evidence="2 3">PAMC 26569</strain>
    </source>
</reference>
<dbReference type="RefSeq" id="WP_171836715.1">
    <property type="nucleotide sequence ID" value="NZ_CP053708.1"/>
</dbReference>
<evidence type="ECO:0000259" key="1">
    <source>
        <dbReference type="Pfam" id="PF12680"/>
    </source>
</evidence>
<dbReference type="Gene3D" id="3.10.450.50">
    <property type="match status" value="1"/>
</dbReference>
<keyword evidence="3" id="KW-1185">Reference proteome</keyword>
<evidence type="ECO:0000313" key="2">
    <source>
        <dbReference type="EMBL" id="QKE90994.1"/>
    </source>
</evidence>
<dbReference type="Pfam" id="PF12680">
    <property type="entry name" value="SnoaL_2"/>
    <property type="match status" value="1"/>
</dbReference>
<dbReference type="SUPFAM" id="SSF54427">
    <property type="entry name" value="NTF2-like"/>
    <property type="match status" value="1"/>
</dbReference>
<sequence length="65" mass="7224">MQAMFDRVPDFHVDPLSVVAEGNMVIVRGIWSGTDTDTSARISFRAFVGSRRSLYRTRALHGVGI</sequence>
<accession>A0A6M8HRB5</accession>
<dbReference type="InterPro" id="IPR037401">
    <property type="entry name" value="SnoaL-like"/>
</dbReference>
<dbReference type="AlphaFoldDB" id="A0A6M8HRB5"/>
<evidence type="ECO:0000313" key="3">
    <source>
        <dbReference type="Proteomes" id="UP000500767"/>
    </source>
</evidence>